<dbReference type="GO" id="GO:0005507">
    <property type="term" value="F:copper ion binding"/>
    <property type="evidence" value="ECO:0007669"/>
    <property type="project" value="TreeGrafter"/>
</dbReference>
<dbReference type="PANTHER" id="PTHR12598:SF0">
    <property type="entry name" value="COPPER HOMEOSTASIS PROTEIN CUTC HOMOLOG"/>
    <property type="match status" value="1"/>
</dbReference>
<dbReference type="VEuPathDB" id="TriTrypDB:BSAL_33100"/>
<evidence type="ECO:0000256" key="1">
    <source>
        <dbReference type="ARBA" id="ARBA00007768"/>
    </source>
</evidence>
<dbReference type="EMBL" id="CYKH01001947">
    <property type="protein sequence ID" value="CUG91642.1"/>
    <property type="molecule type" value="Genomic_DNA"/>
</dbReference>
<dbReference type="Gene3D" id="3.20.20.380">
    <property type="entry name" value="Copper homeostasis (CutC) domain"/>
    <property type="match status" value="1"/>
</dbReference>
<gene>
    <name evidence="3" type="ORF">BSAL_33100</name>
</gene>
<dbReference type="PANTHER" id="PTHR12598">
    <property type="entry name" value="COPPER HOMEOSTASIS PROTEIN CUTC"/>
    <property type="match status" value="1"/>
</dbReference>
<organism evidence="3 4">
    <name type="scientific">Bodo saltans</name>
    <name type="common">Flagellated protozoan</name>
    <dbReference type="NCBI Taxonomy" id="75058"/>
    <lineage>
        <taxon>Eukaryota</taxon>
        <taxon>Discoba</taxon>
        <taxon>Euglenozoa</taxon>
        <taxon>Kinetoplastea</taxon>
        <taxon>Metakinetoplastina</taxon>
        <taxon>Eubodonida</taxon>
        <taxon>Bodonidae</taxon>
        <taxon>Bodo</taxon>
    </lineage>
</organism>
<evidence type="ECO:0000256" key="2">
    <source>
        <dbReference type="ARBA" id="ARBA00019014"/>
    </source>
</evidence>
<dbReference type="Pfam" id="PF03932">
    <property type="entry name" value="CutC"/>
    <property type="match status" value="1"/>
</dbReference>
<comment type="similarity">
    <text evidence="1">Belongs to the CutC family.</text>
</comment>
<dbReference type="AlphaFoldDB" id="A0A0S4JQQ6"/>
<reference evidence="4" key="1">
    <citation type="submission" date="2015-09" db="EMBL/GenBank/DDBJ databases">
        <authorList>
            <consortium name="Pathogen Informatics"/>
        </authorList>
    </citation>
    <scope>NUCLEOTIDE SEQUENCE [LARGE SCALE GENOMIC DNA]</scope>
    <source>
        <strain evidence="4">Lake Konstanz</strain>
    </source>
</reference>
<dbReference type="Proteomes" id="UP000051952">
    <property type="component" value="Unassembled WGS sequence"/>
</dbReference>
<evidence type="ECO:0000313" key="4">
    <source>
        <dbReference type="Proteomes" id="UP000051952"/>
    </source>
</evidence>
<dbReference type="InterPro" id="IPR036822">
    <property type="entry name" value="CutC-like_dom_sf"/>
</dbReference>
<proteinExistence type="inferred from homology"/>
<keyword evidence="4" id="KW-1185">Reference proteome</keyword>
<dbReference type="SUPFAM" id="SSF110395">
    <property type="entry name" value="CutC-like"/>
    <property type="match status" value="1"/>
</dbReference>
<dbReference type="InterPro" id="IPR005627">
    <property type="entry name" value="CutC-like"/>
</dbReference>
<evidence type="ECO:0000313" key="3">
    <source>
        <dbReference type="EMBL" id="CUG91642.1"/>
    </source>
</evidence>
<accession>A0A0S4JQQ6</accession>
<dbReference type="OrthoDB" id="7392499at2759"/>
<protein>
    <recommendedName>
        <fullName evidence="2">Copper homeostasis protein cutC homolog</fullName>
    </recommendedName>
</protein>
<sequence length="277" mass="29839">MSDGNVTIEVCCFNLESALIAAAAGAHRIELCHERHLDGHTPHRDATMRVIAAYDEKLSSKELPAVPLIHVMVRPRPSMAMEQGGAAVFVLTDEEKAQCYADIAWLGALRCNGRHAVHGVVIGALRYLSHDENQLEIDWDFVTKAVGAARSAGIEDVTFHRCFDFVGDWNAPKTIAESLDALSSVGISRVLTSGTVEAAPLQKRMDRLITSARMSVAASSSNLCIMPAGGINRTAVLAFLEAQKGGQRLITEFHGSFLSSMHHDVPDVGAIVEAISL</sequence>
<name>A0A0S4JQQ6_BODSA</name>